<feature type="domain" description="PHD-type" evidence="6">
    <location>
        <begin position="53"/>
        <end position="108"/>
    </location>
</feature>
<dbReference type="InterPro" id="IPR019786">
    <property type="entry name" value="Zinc_finger_PHD-type_CS"/>
</dbReference>
<sequence length="771" mass="83846">MALRRADDSAPYASSAGETMSARFGASASSSSPAVPSTATTSGLSTSATATSALVCLCGGSLAADVQTSEFLLECHYCGSWFHGNCVQVSELDAMAILKFACPTCAQHGHATVRYQDGLVDLDGLAYAPLPMQRRQSSTTDYASPSANHSPSPAFTYRKNSELFRRTLRSAVFARSGVRVVSPQEFVPSYFKYQPLDAPLLVLDNNWGIAGLMKPLPAITVDDISALLTQPSHVCVLRGLDVGSQQTFPLSAADWSARMAHRAAPDAPWNAQFRVLETPFRHEVAPPVAVSAVDWHYALSQCSGGAAQTPNPELYGTLCGAGTFFDFTIAPDCQASWLAVSSGELTVFLIAPSTTNLQAFRHWVSGSNGDASTTIFLAERVTHCVKCHVRSGSSMVIPSGWIFALYADECSSFFSGHFGATQMLPSQLTSWLDLDRDDHALQAWRERSIAYGWHSVLSSLPPPASIDTRLWSLIYFYLNQLSHGGTSLTANTLEMSGLRESIPWLREWNRRRAVRDKRDEGDDNQQEASWESSSRDASSALDRLQQLLGSPSNQNHSSQQISHTDDTDISNFLYASDENAWHHSHPSTASNNTAPNGLAAFSAPAAFASTPNEDLWAFSQYSHSSAASSSDGHPMYYHPQLMNHSAYEAYDIMGAHANNSHMYAGYMDPMHSSAPSGQPAASSGNLIHGAVPFVDVSNNLGSYIDPQSRHRASCHRCGNLRKKNVRCPNCPHIFCQKCAEKMVEEHGDNVFVDGCPFHCYKKCPSTKRPPT</sequence>
<evidence type="ECO:0000256" key="1">
    <source>
        <dbReference type="ARBA" id="ARBA00022723"/>
    </source>
</evidence>
<accession>A0AAD5QBT6</accession>
<dbReference type="SMART" id="SM00249">
    <property type="entry name" value="PHD"/>
    <property type="match status" value="1"/>
</dbReference>
<organism evidence="7 8">
    <name type="scientific">Pythium insidiosum</name>
    <name type="common">Pythiosis disease agent</name>
    <dbReference type="NCBI Taxonomy" id="114742"/>
    <lineage>
        <taxon>Eukaryota</taxon>
        <taxon>Sar</taxon>
        <taxon>Stramenopiles</taxon>
        <taxon>Oomycota</taxon>
        <taxon>Peronosporomycetes</taxon>
        <taxon>Pythiales</taxon>
        <taxon>Pythiaceae</taxon>
        <taxon>Pythium</taxon>
    </lineage>
</organism>
<dbReference type="InterPro" id="IPR001965">
    <property type="entry name" value="Znf_PHD"/>
</dbReference>
<keyword evidence="8" id="KW-1185">Reference proteome</keyword>
<proteinExistence type="predicted"/>
<dbReference type="AlphaFoldDB" id="A0AAD5QBT6"/>
<evidence type="ECO:0000259" key="6">
    <source>
        <dbReference type="PROSITE" id="PS50016"/>
    </source>
</evidence>
<dbReference type="Proteomes" id="UP001209570">
    <property type="component" value="Unassembled WGS sequence"/>
</dbReference>
<evidence type="ECO:0000313" key="8">
    <source>
        <dbReference type="Proteomes" id="UP001209570"/>
    </source>
</evidence>
<dbReference type="PANTHER" id="PTHR23123">
    <property type="entry name" value="PHD/F-BOX CONTAINING PROTEIN"/>
    <property type="match status" value="1"/>
</dbReference>
<evidence type="ECO:0000256" key="3">
    <source>
        <dbReference type="ARBA" id="ARBA00022833"/>
    </source>
</evidence>
<dbReference type="PROSITE" id="PS50016">
    <property type="entry name" value="ZF_PHD_2"/>
    <property type="match status" value="1"/>
</dbReference>
<dbReference type="PROSITE" id="PS00518">
    <property type="entry name" value="ZF_RING_1"/>
    <property type="match status" value="1"/>
</dbReference>
<dbReference type="PROSITE" id="PS01359">
    <property type="entry name" value="ZF_PHD_1"/>
    <property type="match status" value="1"/>
</dbReference>
<dbReference type="Gene3D" id="2.60.120.650">
    <property type="entry name" value="Cupin"/>
    <property type="match status" value="1"/>
</dbReference>
<keyword evidence="1" id="KW-0479">Metal-binding</keyword>
<feature type="region of interest" description="Disordered" evidence="5">
    <location>
        <begin position="515"/>
        <end position="536"/>
    </location>
</feature>
<evidence type="ECO:0000256" key="4">
    <source>
        <dbReference type="PROSITE-ProRule" id="PRU00146"/>
    </source>
</evidence>
<evidence type="ECO:0000256" key="5">
    <source>
        <dbReference type="SAM" id="MobiDB-lite"/>
    </source>
</evidence>
<evidence type="ECO:0000313" key="7">
    <source>
        <dbReference type="EMBL" id="KAJ0403066.1"/>
    </source>
</evidence>
<evidence type="ECO:0000256" key="2">
    <source>
        <dbReference type="ARBA" id="ARBA00022771"/>
    </source>
</evidence>
<gene>
    <name evidence="7" type="ORF">P43SY_009133</name>
</gene>
<dbReference type="SUPFAM" id="SSF57903">
    <property type="entry name" value="FYVE/PHD zinc finger"/>
    <property type="match status" value="1"/>
</dbReference>
<keyword evidence="3" id="KW-0862">Zinc</keyword>
<dbReference type="Pfam" id="PF00628">
    <property type="entry name" value="PHD"/>
    <property type="match status" value="1"/>
</dbReference>
<keyword evidence="2 4" id="KW-0863">Zinc-finger</keyword>
<protein>
    <recommendedName>
        <fullName evidence="6">PHD-type domain-containing protein</fullName>
    </recommendedName>
</protein>
<dbReference type="InterPro" id="IPR050690">
    <property type="entry name" value="JHDM1_Histone_Demethylase"/>
</dbReference>
<reference evidence="7" key="1">
    <citation type="submission" date="2021-12" db="EMBL/GenBank/DDBJ databases">
        <title>Prjna785345.</title>
        <authorList>
            <person name="Rujirawat T."/>
            <person name="Krajaejun T."/>
        </authorList>
    </citation>
    <scope>NUCLEOTIDE SEQUENCE</scope>
    <source>
        <strain evidence="7">Pi057C3</strain>
    </source>
</reference>
<dbReference type="EMBL" id="JAKCXM010000089">
    <property type="protein sequence ID" value="KAJ0403066.1"/>
    <property type="molecule type" value="Genomic_DNA"/>
</dbReference>
<dbReference type="InterPro" id="IPR017907">
    <property type="entry name" value="Znf_RING_CS"/>
</dbReference>
<dbReference type="InterPro" id="IPR011011">
    <property type="entry name" value="Znf_FYVE_PHD"/>
</dbReference>
<name>A0AAD5QBT6_PYTIN</name>
<comment type="caution">
    <text evidence="7">The sequence shown here is derived from an EMBL/GenBank/DDBJ whole genome shotgun (WGS) entry which is preliminary data.</text>
</comment>
<dbReference type="GO" id="GO:0008270">
    <property type="term" value="F:zinc ion binding"/>
    <property type="evidence" value="ECO:0007669"/>
    <property type="project" value="UniProtKB-KW"/>
</dbReference>
<dbReference type="InterPro" id="IPR019787">
    <property type="entry name" value="Znf_PHD-finger"/>
</dbReference>